<reference evidence="5" key="1">
    <citation type="submission" date="2020-08" db="EMBL/GenBank/DDBJ databases">
        <title>Whole genome shotgun sequence of Actinocatenispora sera NBRC 101916.</title>
        <authorList>
            <person name="Komaki H."/>
            <person name="Tamura T."/>
        </authorList>
    </citation>
    <scope>NUCLEOTIDE SEQUENCE</scope>
    <source>
        <strain evidence="5">NBRC 101916</strain>
    </source>
</reference>
<sequence>MGRHHPSDAPAPDPSVAPPRRTKRRHAPWWARLSLVLGVILVVLSGGSLAAGSIVLTRVNHALPSNNLIGDGARKHKAGSDVKGPLDILLAGSDLRDSWKTDGQKPRTDSIMWLHIPASMDYAYLLSLPRDLRVQIPADKHTGFLGGQDRLNASFPDGMKDVNDTAGGMSLLSRTVSNLTGAEWDMAGLVNWDGFKDITKALGGVTMCLDKGFTSHQPGFTNGPPLTFPEGCHHYDADKALKLVRQRDDLPDGDYGRQKLQQQFIKQILKQATSKGVVGNPSKVNDLIGAAGKSITLDLGGYQLVDVALALRGITADKIVTLQIPHYSIGQGDQYQGEGLQKPLGPQLFRAMRDDTISDLLAAHPELASKVPDGS</sequence>
<dbReference type="InterPro" id="IPR050922">
    <property type="entry name" value="LytR/CpsA/Psr_CW_biosynth"/>
</dbReference>
<keyword evidence="3" id="KW-0812">Transmembrane</keyword>
<dbReference type="InterPro" id="IPR004474">
    <property type="entry name" value="LytR_CpsA_psr"/>
</dbReference>
<dbReference type="Proteomes" id="UP000680750">
    <property type="component" value="Chromosome"/>
</dbReference>
<dbReference type="AlphaFoldDB" id="A0A810L4B1"/>
<dbReference type="KEGG" id="aser:Asera_38430"/>
<dbReference type="OrthoDB" id="5171929at2"/>
<dbReference type="PANTHER" id="PTHR33392:SF6">
    <property type="entry name" value="POLYISOPRENYL-TEICHOIC ACID--PEPTIDOGLYCAN TEICHOIC ACID TRANSFERASE TAGU"/>
    <property type="match status" value="1"/>
</dbReference>
<dbReference type="EMBL" id="AP023354">
    <property type="protein sequence ID" value="BCJ29735.1"/>
    <property type="molecule type" value="Genomic_DNA"/>
</dbReference>
<feature type="transmembrane region" description="Helical" evidence="3">
    <location>
        <begin position="29"/>
        <end position="56"/>
    </location>
</feature>
<keyword evidence="3" id="KW-1133">Transmembrane helix</keyword>
<evidence type="ECO:0000313" key="6">
    <source>
        <dbReference type="Proteomes" id="UP000680750"/>
    </source>
</evidence>
<feature type="region of interest" description="Disordered" evidence="2">
    <location>
        <begin position="1"/>
        <end position="22"/>
    </location>
</feature>
<proteinExistence type="inferred from homology"/>
<evidence type="ECO:0000259" key="4">
    <source>
        <dbReference type="Pfam" id="PF03816"/>
    </source>
</evidence>
<dbReference type="NCBIfam" id="TIGR00350">
    <property type="entry name" value="lytR_cpsA_psr"/>
    <property type="match status" value="1"/>
</dbReference>
<protein>
    <recommendedName>
        <fullName evidence="4">Cell envelope-related transcriptional attenuator domain-containing protein</fullName>
    </recommendedName>
</protein>
<keyword evidence="6" id="KW-1185">Reference proteome</keyword>
<evidence type="ECO:0000256" key="3">
    <source>
        <dbReference type="SAM" id="Phobius"/>
    </source>
</evidence>
<keyword evidence="3" id="KW-0472">Membrane</keyword>
<evidence type="ECO:0000256" key="2">
    <source>
        <dbReference type="SAM" id="MobiDB-lite"/>
    </source>
</evidence>
<comment type="similarity">
    <text evidence="1">Belongs to the LytR/CpsA/Psr (LCP) family.</text>
</comment>
<accession>A0A810L4B1</accession>
<dbReference type="RefSeq" id="WP_157035016.1">
    <property type="nucleotide sequence ID" value="NZ_AP023354.1"/>
</dbReference>
<evidence type="ECO:0000313" key="5">
    <source>
        <dbReference type="EMBL" id="BCJ29735.1"/>
    </source>
</evidence>
<name>A0A810L4B1_9ACTN</name>
<dbReference type="Pfam" id="PF03816">
    <property type="entry name" value="LytR_cpsA_psr"/>
    <property type="match status" value="1"/>
</dbReference>
<evidence type="ECO:0000256" key="1">
    <source>
        <dbReference type="ARBA" id="ARBA00006068"/>
    </source>
</evidence>
<gene>
    <name evidence="5" type="ORF">Asera_38430</name>
</gene>
<dbReference type="Gene3D" id="3.40.630.190">
    <property type="entry name" value="LCP protein"/>
    <property type="match status" value="1"/>
</dbReference>
<dbReference type="PANTHER" id="PTHR33392">
    <property type="entry name" value="POLYISOPRENYL-TEICHOIC ACID--PEPTIDOGLYCAN TEICHOIC ACID TRANSFERASE TAGU"/>
    <property type="match status" value="1"/>
</dbReference>
<feature type="domain" description="Cell envelope-related transcriptional attenuator" evidence="4">
    <location>
        <begin position="107"/>
        <end position="273"/>
    </location>
</feature>
<organism evidence="5 6">
    <name type="scientific">Actinocatenispora sera</name>
    <dbReference type="NCBI Taxonomy" id="390989"/>
    <lineage>
        <taxon>Bacteria</taxon>
        <taxon>Bacillati</taxon>
        <taxon>Actinomycetota</taxon>
        <taxon>Actinomycetes</taxon>
        <taxon>Micromonosporales</taxon>
        <taxon>Micromonosporaceae</taxon>
        <taxon>Actinocatenispora</taxon>
    </lineage>
</organism>